<dbReference type="Proteomes" id="UP000054097">
    <property type="component" value="Unassembled WGS sequence"/>
</dbReference>
<feature type="region of interest" description="Disordered" evidence="1">
    <location>
        <begin position="1"/>
        <end position="22"/>
    </location>
</feature>
<dbReference type="EMBL" id="KN824300">
    <property type="protein sequence ID" value="KIM27298.1"/>
    <property type="molecule type" value="Genomic_DNA"/>
</dbReference>
<evidence type="ECO:0000256" key="1">
    <source>
        <dbReference type="SAM" id="MobiDB-lite"/>
    </source>
</evidence>
<feature type="domain" description="BOD1/SHG1" evidence="2">
    <location>
        <begin position="31"/>
        <end position="102"/>
    </location>
</feature>
<reference evidence="3 4" key="1">
    <citation type="submission" date="2014-04" db="EMBL/GenBank/DDBJ databases">
        <authorList>
            <consortium name="DOE Joint Genome Institute"/>
            <person name="Kuo A."/>
            <person name="Zuccaro A."/>
            <person name="Kohler A."/>
            <person name="Nagy L.G."/>
            <person name="Floudas D."/>
            <person name="Copeland A."/>
            <person name="Barry K.W."/>
            <person name="Cichocki N."/>
            <person name="Veneault-Fourrey C."/>
            <person name="LaButti K."/>
            <person name="Lindquist E.A."/>
            <person name="Lipzen A."/>
            <person name="Lundell T."/>
            <person name="Morin E."/>
            <person name="Murat C."/>
            <person name="Sun H."/>
            <person name="Tunlid A."/>
            <person name="Henrissat B."/>
            <person name="Grigoriev I.V."/>
            <person name="Hibbett D.S."/>
            <person name="Martin F."/>
            <person name="Nordberg H.P."/>
            <person name="Cantor M.N."/>
            <person name="Hua S.X."/>
        </authorList>
    </citation>
    <scope>NUCLEOTIDE SEQUENCE [LARGE SCALE GENOMIC DNA]</scope>
    <source>
        <strain evidence="3 4">MAFF 305830</strain>
    </source>
</reference>
<dbReference type="AlphaFoldDB" id="A0A0C2WLV9"/>
<evidence type="ECO:0000259" key="2">
    <source>
        <dbReference type="Pfam" id="PF05205"/>
    </source>
</evidence>
<dbReference type="HOGENOM" id="CLU_143634_0_0_1"/>
<keyword evidence="4" id="KW-1185">Reference proteome</keyword>
<name>A0A0C2WLV9_SERVB</name>
<reference evidence="4" key="2">
    <citation type="submission" date="2015-01" db="EMBL/GenBank/DDBJ databases">
        <title>Evolutionary Origins and Diversification of the Mycorrhizal Mutualists.</title>
        <authorList>
            <consortium name="DOE Joint Genome Institute"/>
            <consortium name="Mycorrhizal Genomics Consortium"/>
            <person name="Kohler A."/>
            <person name="Kuo A."/>
            <person name="Nagy L.G."/>
            <person name="Floudas D."/>
            <person name="Copeland A."/>
            <person name="Barry K.W."/>
            <person name="Cichocki N."/>
            <person name="Veneault-Fourrey C."/>
            <person name="LaButti K."/>
            <person name="Lindquist E.A."/>
            <person name="Lipzen A."/>
            <person name="Lundell T."/>
            <person name="Morin E."/>
            <person name="Murat C."/>
            <person name="Riley R."/>
            <person name="Ohm R."/>
            <person name="Sun H."/>
            <person name="Tunlid A."/>
            <person name="Henrissat B."/>
            <person name="Grigoriev I.V."/>
            <person name="Hibbett D.S."/>
            <person name="Martin F."/>
        </authorList>
    </citation>
    <scope>NUCLEOTIDE SEQUENCE [LARGE SCALE GENOMIC DNA]</scope>
    <source>
        <strain evidence="4">MAFF 305830</strain>
    </source>
</reference>
<sequence length="132" mass="15372">MPNGNPEQLYHQQQQPQTEPVWPTNAYPDKLMALLKSSGEYDRLRKQIFTTFQNSDMRKVLLSRVDGVVTECLENDSDVLSRPPDATHATLMKELDTYPFVERQVLCVPIWREDEWIAGIERAIMRNLPQNQ</sequence>
<evidence type="ECO:0000313" key="4">
    <source>
        <dbReference type="Proteomes" id="UP000054097"/>
    </source>
</evidence>
<dbReference type="Pfam" id="PF05205">
    <property type="entry name" value="COMPASS-Shg1"/>
    <property type="match status" value="1"/>
</dbReference>
<protein>
    <recommendedName>
        <fullName evidence="2">BOD1/SHG1 domain-containing protein</fullName>
    </recommendedName>
</protein>
<dbReference type="OrthoDB" id="5579731at2759"/>
<evidence type="ECO:0000313" key="3">
    <source>
        <dbReference type="EMBL" id="KIM27298.1"/>
    </source>
</evidence>
<proteinExistence type="predicted"/>
<dbReference type="STRING" id="933852.A0A0C2WLV9"/>
<accession>A0A0C2WLV9</accession>
<organism evidence="3 4">
    <name type="scientific">Serendipita vermifera MAFF 305830</name>
    <dbReference type="NCBI Taxonomy" id="933852"/>
    <lineage>
        <taxon>Eukaryota</taxon>
        <taxon>Fungi</taxon>
        <taxon>Dikarya</taxon>
        <taxon>Basidiomycota</taxon>
        <taxon>Agaricomycotina</taxon>
        <taxon>Agaricomycetes</taxon>
        <taxon>Sebacinales</taxon>
        <taxon>Serendipitaceae</taxon>
        <taxon>Serendipita</taxon>
    </lineage>
</organism>
<gene>
    <name evidence="3" type="ORF">M408DRAFT_9446</name>
</gene>
<dbReference type="InterPro" id="IPR055264">
    <property type="entry name" value="BOD1/SHG1_dom"/>
</dbReference>